<evidence type="ECO:0000256" key="3">
    <source>
        <dbReference type="ARBA" id="ARBA00022692"/>
    </source>
</evidence>
<protein>
    <submittedName>
        <fullName evidence="8">Unannotated protein</fullName>
    </submittedName>
</protein>
<dbReference type="PANTHER" id="PTHR35007:SF1">
    <property type="entry name" value="PILUS ASSEMBLY PROTEIN"/>
    <property type="match status" value="1"/>
</dbReference>
<dbReference type="Pfam" id="PF00482">
    <property type="entry name" value="T2SSF"/>
    <property type="match status" value="1"/>
</dbReference>
<keyword evidence="2" id="KW-1003">Cell membrane</keyword>
<feature type="transmembrane region" description="Helical" evidence="6">
    <location>
        <begin position="6"/>
        <end position="23"/>
    </location>
</feature>
<evidence type="ECO:0000256" key="1">
    <source>
        <dbReference type="ARBA" id="ARBA00004651"/>
    </source>
</evidence>
<reference evidence="8" key="1">
    <citation type="submission" date="2020-05" db="EMBL/GenBank/DDBJ databases">
        <authorList>
            <person name="Chiriac C."/>
            <person name="Salcher M."/>
            <person name="Ghai R."/>
            <person name="Kavagutti S V."/>
        </authorList>
    </citation>
    <scope>NUCLEOTIDE SEQUENCE</scope>
</reference>
<dbReference type="PANTHER" id="PTHR35007">
    <property type="entry name" value="INTEGRAL MEMBRANE PROTEIN-RELATED"/>
    <property type="match status" value="1"/>
</dbReference>
<evidence type="ECO:0000256" key="6">
    <source>
        <dbReference type="SAM" id="Phobius"/>
    </source>
</evidence>
<organism evidence="8">
    <name type="scientific">freshwater metagenome</name>
    <dbReference type="NCBI Taxonomy" id="449393"/>
    <lineage>
        <taxon>unclassified sequences</taxon>
        <taxon>metagenomes</taxon>
        <taxon>ecological metagenomes</taxon>
    </lineage>
</organism>
<comment type="subcellular location">
    <subcellularLocation>
        <location evidence="1">Cell membrane</location>
        <topology evidence="1">Multi-pass membrane protein</topology>
    </subcellularLocation>
</comment>
<sequence length="296" mass="30987">MNASVWLGAGVGLGLFVIGRALTARPAALAVSFQRLERIGVSVADQRSAPTMPTRSGLADTMSRVLVGRLGSRVEKDLAVMERPVERFVAEKFATTLALAGIAVAFAVSLRFAGSPLPNAVAFGAALVAAAVGFVVPDLTLRSQAKARRAGFCNALSSYLDLVNILLAGGAGIETSLEAAAQAGDGWAFTQIRNALLRSRTKRQSPWSSFTELGEAIGVRELAEIAASVQLAGEQGARVKLSLSAKAAALRAHQMARIEADAQAATERMGLPTVLMFVGFMVLLGYPALQQIVRAL</sequence>
<evidence type="ECO:0000313" key="8">
    <source>
        <dbReference type="EMBL" id="CAB4788803.1"/>
    </source>
</evidence>
<keyword evidence="4 6" id="KW-1133">Transmembrane helix</keyword>
<name>A0A6J6WZX2_9ZZZZ</name>
<accession>A0A6J6WZX2</accession>
<dbReference type="AlphaFoldDB" id="A0A6J6WZX2"/>
<feature type="transmembrane region" description="Helical" evidence="6">
    <location>
        <begin position="93"/>
        <end position="114"/>
    </location>
</feature>
<proteinExistence type="predicted"/>
<dbReference type="InterPro" id="IPR018076">
    <property type="entry name" value="T2SS_GspF_dom"/>
</dbReference>
<feature type="transmembrane region" description="Helical" evidence="6">
    <location>
        <begin position="269"/>
        <end position="289"/>
    </location>
</feature>
<keyword evidence="5 6" id="KW-0472">Membrane</keyword>
<evidence type="ECO:0000259" key="7">
    <source>
        <dbReference type="Pfam" id="PF00482"/>
    </source>
</evidence>
<evidence type="ECO:0000256" key="2">
    <source>
        <dbReference type="ARBA" id="ARBA00022475"/>
    </source>
</evidence>
<dbReference type="EMBL" id="CAFAAI010000023">
    <property type="protein sequence ID" value="CAB4788803.1"/>
    <property type="molecule type" value="Genomic_DNA"/>
</dbReference>
<evidence type="ECO:0000256" key="5">
    <source>
        <dbReference type="ARBA" id="ARBA00023136"/>
    </source>
</evidence>
<feature type="domain" description="Type II secretion system protein GspF" evidence="7">
    <location>
        <begin position="160"/>
        <end position="287"/>
    </location>
</feature>
<gene>
    <name evidence="8" type="ORF">UFOPK2992_00249</name>
</gene>
<keyword evidence="3 6" id="KW-0812">Transmembrane</keyword>
<feature type="transmembrane region" description="Helical" evidence="6">
    <location>
        <begin position="120"/>
        <end position="141"/>
    </location>
</feature>
<dbReference type="GO" id="GO:0005886">
    <property type="term" value="C:plasma membrane"/>
    <property type="evidence" value="ECO:0007669"/>
    <property type="project" value="UniProtKB-SubCell"/>
</dbReference>
<evidence type="ECO:0000256" key="4">
    <source>
        <dbReference type="ARBA" id="ARBA00022989"/>
    </source>
</evidence>